<feature type="transmembrane region" description="Helical" evidence="5">
    <location>
        <begin position="432"/>
        <end position="450"/>
    </location>
</feature>
<keyword evidence="4" id="KW-0572">Peptidoglycan-anchor</keyword>
<dbReference type="Proteomes" id="UP000288028">
    <property type="component" value="Unassembled WGS sequence"/>
</dbReference>
<keyword evidence="3 6" id="KW-0732">Signal</keyword>
<reference evidence="8 9" key="1">
    <citation type="submission" date="2017-05" db="EMBL/GenBank/DDBJ databases">
        <title>Vagococcus spp. assemblies.</title>
        <authorList>
            <person name="Gulvik C.A."/>
        </authorList>
    </citation>
    <scope>NUCLEOTIDE SEQUENCE [LARGE SCALE GENOMIC DNA]</scope>
    <source>
        <strain evidence="8 9">SS1714</strain>
    </source>
</reference>
<keyword evidence="5" id="KW-0812">Transmembrane</keyword>
<sequence>MKKKLIFVGIVSSILFSVNVLAEEVGQVANSVEAQTVVKEKEEDVAVDTKVLVDATTYYSIDQQKLAVGKSAKLSVKPILGVEVTGEFKEYKNEIIEVKKDGTVVALKEGTTDFAPNFLLSNETKQKIKEAYIKQPGNEKVKIETIALSHRDIAQIFKMEVGNPTETKKHQIDITPSFSIDKEKLEVGESGKVSIAPIEGVALKGKYKPSKNDFIELKEDGTYTALKPNKQAVLTPFFEISEESLASIKKAYKEKPGNEGIPDEDITFYQREMLQVFHIEIEKVVVPINWTVGIDKTTIKVGETAQLSLASQHGYAPKVDYPLNEENKFVKVTKEGVVTGVKVGKASINTTFNGLSKEEENKIKEAFIKEKKLTNLTIEDLEIGPRPTNITSVGVEVVAASTGGGNNSGGNTTSKKTYAPVKKLPKTGERQTFITIISGFILIVASSFYLNKRNKQELD</sequence>
<evidence type="ECO:0000256" key="1">
    <source>
        <dbReference type="ARBA" id="ARBA00022512"/>
    </source>
</evidence>
<gene>
    <name evidence="8" type="ORF">CBF28_03390</name>
</gene>
<evidence type="ECO:0000259" key="7">
    <source>
        <dbReference type="Pfam" id="PF00746"/>
    </source>
</evidence>
<feature type="domain" description="Gram-positive cocci surface proteins LPxTG" evidence="7">
    <location>
        <begin position="421"/>
        <end position="456"/>
    </location>
</feature>
<dbReference type="GeneID" id="95580313"/>
<evidence type="ECO:0000313" key="9">
    <source>
        <dbReference type="Proteomes" id="UP000288028"/>
    </source>
</evidence>
<feature type="signal peptide" evidence="6">
    <location>
        <begin position="1"/>
        <end position="22"/>
    </location>
</feature>
<dbReference type="Pfam" id="PF00746">
    <property type="entry name" value="Gram_pos_anchor"/>
    <property type="match status" value="1"/>
</dbReference>
<dbReference type="RefSeq" id="WP_126791933.1">
    <property type="nucleotide sequence ID" value="NZ_CP060720.1"/>
</dbReference>
<dbReference type="NCBIfam" id="TIGR01167">
    <property type="entry name" value="LPXTG_anchor"/>
    <property type="match status" value="1"/>
</dbReference>
<evidence type="ECO:0000256" key="6">
    <source>
        <dbReference type="SAM" id="SignalP"/>
    </source>
</evidence>
<keyword evidence="2" id="KW-0964">Secreted</keyword>
<keyword evidence="1" id="KW-0134">Cell wall</keyword>
<comment type="caution">
    <text evidence="8">The sequence shown here is derived from an EMBL/GenBank/DDBJ whole genome shotgun (WGS) entry which is preliminary data.</text>
</comment>
<keyword evidence="5" id="KW-0472">Membrane</keyword>
<dbReference type="OrthoDB" id="2175572at2"/>
<name>A0A430B8B9_9ENTE</name>
<keyword evidence="9" id="KW-1185">Reference proteome</keyword>
<proteinExistence type="predicted"/>
<evidence type="ECO:0000256" key="5">
    <source>
        <dbReference type="SAM" id="Phobius"/>
    </source>
</evidence>
<evidence type="ECO:0000313" key="8">
    <source>
        <dbReference type="EMBL" id="RSU16584.1"/>
    </source>
</evidence>
<keyword evidence="5" id="KW-1133">Transmembrane helix</keyword>
<evidence type="ECO:0000256" key="3">
    <source>
        <dbReference type="ARBA" id="ARBA00022729"/>
    </source>
</evidence>
<protein>
    <recommendedName>
        <fullName evidence="7">Gram-positive cocci surface proteins LPxTG domain-containing protein</fullName>
    </recommendedName>
</protein>
<dbReference type="EMBL" id="NGKB01000002">
    <property type="protein sequence ID" value="RSU16584.1"/>
    <property type="molecule type" value="Genomic_DNA"/>
</dbReference>
<accession>A0A430B8B9</accession>
<organism evidence="8 9">
    <name type="scientific">Vagococcus carniphilus</name>
    <dbReference type="NCBI Taxonomy" id="218144"/>
    <lineage>
        <taxon>Bacteria</taxon>
        <taxon>Bacillati</taxon>
        <taxon>Bacillota</taxon>
        <taxon>Bacilli</taxon>
        <taxon>Lactobacillales</taxon>
        <taxon>Enterococcaceae</taxon>
        <taxon>Vagococcus</taxon>
    </lineage>
</organism>
<dbReference type="AlphaFoldDB" id="A0A430B8B9"/>
<feature type="chain" id="PRO_5019238481" description="Gram-positive cocci surface proteins LPxTG domain-containing protein" evidence="6">
    <location>
        <begin position="23"/>
        <end position="459"/>
    </location>
</feature>
<evidence type="ECO:0000256" key="2">
    <source>
        <dbReference type="ARBA" id="ARBA00022525"/>
    </source>
</evidence>
<dbReference type="InterPro" id="IPR019931">
    <property type="entry name" value="LPXTG_anchor"/>
</dbReference>
<evidence type="ECO:0000256" key="4">
    <source>
        <dbReference type="ARBA" id="ARBA00023088"/>
    </source>
</evidence>